<organism evidence="1 2">
    <name type="scientific">Citrus clementina</name>
    <name type="common">Clementine</name>
    <name type="synonym">Citrus deliciosa x Citrus sinensis</name>
    <dbReference type="NCBI Taxonomy" id="85681"/>
    <lineage>
        <taxon>Eukaryota</taxon>
        <taxon>Viridiplantae</taxon>
        <taxon>Streptophyta</taxon>
        <taxon>Embryophyta</taxon>
        <taxon>Tracheophyta</taxon>
        <taxon>Spermatophyta</taxon>
        <taxon>Magnoliopsida</taxon>
        <taxon>eudicotyledons</taxon>
        <taxon>Gunneridae</taxon>
        <taxon>Pentapetalae</taxon>
        <taxon>rosids</taxon>
        <taxon>malvids</taxon>
        <taxon>Sapindales</taxon>
        <taxon>Rutaceae</taxon>
        <taxon>Aurantioideae</taxon>
        <taxon>Citrus</taxon>
    </lineage>
</organism>
<dbReference type="InParanoid" id="V4RYQ8"/>
<dbReference type="EMBL" id="KI537036">
    <property type="protein sequence ID" value="ESR33002.1"/>
    <property type="molecule type" value="Genomic_DNA"/>
</dbReference>
<gene>
    <name evidence="1" type="ORF">CICLE_v100047051mg</name>
</gene>
<dbReference type="KEGG" id="cic:CICLE_v100047051m"/>
<feature type="non-terminal residue" evidence="1">
    <location>
        <position position="14"/>
    </location>
</feature>
<sequence length="14" mass="1657">MRGHDRINTCLPDE</sequence>
<reference evidence="1 2" key="1">
    <citation type="submission" date="2013-10" db="EMBL/GenBank/DDBJ databases">
        <authorList>
            <consortium name="International Citrus Genome Consortium"/>
            <person name="Jenkins J."/>
            <person name="Schmutz J."/>
            <person name="Prochnik S."/>
            <person name="Rokhsar D."/>
            <person name="Gmitter F."/>
            <person name="Ollitrault P."/>
            <person name="Machado M."/>
            <person name="Talon M."/>
            <person name="Wincker P."/>
            <person name="Jaillon O."/>
            <person name="Morgante M."/>
        </authorList>
    </citation>
    <scope>NUCLEOTIDE SEQUENCE</scope>
    <source>
        <strain evidence="2">cv. Clemenules</strain>
    </source>
</reference>
<name>V4RYQ8_CITCL</name>
<dbReference type="Proteomes" id="UP000030687">
    <property type="component" value="Unassembled WGS sequence"/>
</dbReference>
<keyword evidence="2" id="KW-1185">Reference proteome</keyword>
<proteinExistence type="predicted"/>
<evidence type="ECO:0000313" key="1">
    <source>
        <dbReference type="EMBL" id="ESR33002.1"/>
    </source>
</evidence>
<protein>
    <submittedName>
        <fullName evidence="1">Uncharacterized protein</fullName>
    </submittedName>
</protein>
<evidence type="ECO:0000313" key="2">
    <source>
        <dbReference type="Proteomes" id="UP000030687"/>
    </source>
</evidence>
<accession>V4RYQ8</accession>